<dbReference type="STRING" id="4565.A0A3B6U9I2"/>
<dbReference type="Gramene" id="TraesLAC1B03G00198060.1">
    <property type="protein sequence ID" value="TraesLAC1B03G00198060.1"/>
    <property type="gene ID" value="TraesLAC1B03G00198060"/>
</dbReference>
<dbReference type="Gramene" id="TraesCSU03G0003800.1">
    <property type="protein sequence ID" value="TraesCSU03G0003800.1.CDS"/>
    <property type="gene ID" value="TraesCSU03G0003800"/>
</dbReference>
<dbReference type="Gramene" id="TraesCSU02G002900.1">
    <property type="protein sequence ID" value="TraesCSU02G002900.1"/>
    <property type="gene ID" value="TraesCSU02G002900"/>
</dbReference>
<keyword evidence="2" id="KW-1185">Reference proteome</keyword>
<accession>A0A3B6U9I2</accession>
<dbReference type="Gramene" id="TraesPARA_EIv1.0_0113130.1">
    <property type="protein sequence ID" value="TraesPARA_EIv1.0_0113130.1.CDS"/>
    <property type="gene ID" value="TraesPARA_EIv1.0_0113130"/>
</dbReference>
<reference evidence="1" key="1">
    <citation type="submission" date="2018-08" db="EMBL/GenBank/DDBJ databases">
        <authorList>
            <person name="Rossello M."/>
        </authorList>
    </citation>
    <scope>NUCLEOTIDE SEQUENCE [LARGE SCALE GENOMIC DNA]</scope>
    <source>
        <strain evidence="1">cv. Chinese Spring</strain>
    </source>
</reference>
<reference evidence="1" key="2">
    <citation type="submission" date="2018-10" db="UniProtKB">
        <authorList>
            <consortium name="EnsemblPlants"/>
        </authorList>
    </citation>
    <scope>IDENTIFICATION</scope>
</reference>
<evidence type="ECO:0000313" key="1">
    <source>
        <dbReference type="EnsemblPlants" id="TraesCSU02G002900.1"/>
    </source>
</evidence>
<name>A0A3B6U9I2_WHEAT</name>
<dbReference type="EnsemblPlants" id="TraesCSU02G002900.1">
    <property type="protein sequence ID" value="TraesCSU02G002900.1"/>
    <property type="gene ID" value="TraesCSU02G002900"/>
</dbReference>
<dbReference type="RefSeq" id="XP_044445074.1">
    <property type="nucleotide sequence ID" value="XM_044589139.1"/>
</dbReference>
<dbReference type="OMA" id="YTTHRAG"/>
<proteinExistence type="predicted"/>
<dbReference type="KEGG" id="taes:123172113"/>
<dbReference type="OrthoDB" id="673568at2759"/>
<dbReference type="Proteomes" id="UP000019116">
    <property type="component" value="Chromosome Un"/>
</dbReference>
<protein>
    <submittedName>
        <fullName evidence="1">Uncharacterized protein</fullName>
    </submittedName>
</protein>
<dbReference type="GeneID" id="123172113"/>
<dbReference type="AlphaFoldDB" id="A0A3B6U9I2"/>
<sequence length="193" mass="20568">MGVHPGLRQQLVAKQLESPDFRRSTIDGQTSAPTLLITVVVDSAFRARSVVQWHGLCQGPPTGTLPAGCIDDVTSTYYYYVADRACSERDCTGKFTGVQGGEAGRTAGGCVRHETNNHVHPSGQGPYACPEAQLMANCPVIRLNEDSAVERLLRWSAVTLEAAGCWVAGICGGRDHVLYACPESQLMADGFGG</sequence>
<evidence type="ECO:0000313" key="2">
    <source>
        <dbReference type="Proteomes" id="UP000019116"/>
    </source>
</evidence>
<gene>
    <name evidence="1" type="primary">LOC123172113</name>
</gene>
<dbReference type="PaxDb" id="4565-Traes_1BS_6F2CC2850.2"/>
<organism evidence="1">
    <name type="scientific">Triticum aestivum</name>
    <name type="common">Wheat</name>
    <dbReference type="NCBI Taxonomy" id="4565"/>
    <lineage>
        <taxon>Eukaryota</taxon>
        <taxon>Viridiplantae</taxon>
        <taxon>Streptophyta</taxon>
        <taxon>Embryophyta</taxon>
        <taxon>Tracheophyta</taxon>
        <taxon>Spermatophyta</taxon>
        <taxon>Magnoliopsida</taxon>
        <taxon>Liliopsida</taxon>
        <taxon>Poales</taxon>
        <taxon>Poaceae</taxon>
        <taxon>BOP clade</taxon>
        <taxon>Pooideae</taxon>
        <taxon>Triticodae</taxon>
        <taxon>Triticeae</taxon>
        <taxon>Triticinae</taxon>
        <taxon>Triticum</taxon>
    </lineage>
</organism>